<reference evidence="2" key="1">
    <citation type="submission" date="2016-06" db="EMBL/GenBank/DDBJ databases">
        <title>Parallel loss of symbiosis genes in relatives of nitrogen-fixing non-legume Parasponia.</title>
        <authorList>
            <person name="Van Velzen R."/>
            <person name="Holmer R."/>
            <person name="Bu F."/>
            <person name="Rutten L."/>
            <person name="Van Zeijl A."/>
            <person name="Liu W."/>
            <person name="Santuari L."/>
            <person name="Cao Q."/>
            <person name="Sharma T."/>
            <person name="Shen D."/>
            <person name="Roswanjaya Y."/>
            <person name="Wardhani T."/>
            <person name="Kalhor M.S."/>
            <person name="Jansen J."/>
            <person name="Van den Hoogen J."/>
            <person name="Gungor B."/>
            <person name="Hartog M."/>
            <person name="Hontelez J."/>
            <person name="Verver J."/>
            <person name="Yang W.-C."/>
            <person name="Schijlen E."/>
            <person name="Repin R."/>
            <person name="Schilthuizen M."/>
            <person name="Schranz E."/>
            <person name="Heidstra R."/>
            <person name="Miyata K."/>
            <person name="Fedorova E."/>
            <person name="Kohlen W."/>
            <person name="Bisseling T."/>
            <person name="Smit S."/>
            <person name="Geurts R."/>
        </authorList>
    </citation>
    <scope>NUCLEOTIDE SEQUENCE [LARGE SCALE GENOMIC DNA]</scope>
    <source>
        <strain evidence="2">cv. WU1-14</strain>
    </source>
</reference>
<dbReference type="EMBL" id="JXTB01000480">
    <property type="protein sequence ID" value="PON38939.1"/>
    <property type="molecule type" value="Genomic_DNA"/>
</dbReference>
<comment type="caution">
    <text evidence="1">The sequence shown here is derived from an EMBL/GenBank/DDBJ whole genome shotgun (WGS) entry which is preliminary data.</text>
</comment>
<sequence length="66" mass="7601">MKIVVGILDLRNVEPKMPWFNAQCSMLNALDATNAIKMMPPVTKVIWSSRRDEICTLNYKDAYLKN</sequence>
<dbReference type="Proteomes" id="UP000237105">
    <property type="component" value="Unassembled WGS sequence"/>
</dbReference>
<proteinExistence type="predicted"/>
<name>A0A2P5AQW2_PARAD</name>
<gene>
    <name evidence="1" type="ORF">PanWU01x14_308540</name>
</gene>
<organism evidence="1 2">
    <name type="scientific">Parasponia andersonii</name>
    <name type="common">Sponia andersonii</name>
    <dbReference type="NCBI Taxonomy" id="3476"/>
    <lineage>
        <taxon>Eukaryota</taxon>
        <taxon>Viridiplantae</taxon>
        <taxon>Streptophyta</taxon>
        <taxon>Embryophyta</taxon>
        <taxon>Tracheophyta</taxon>
        <taxon>Spermatophyta</taxon>
        <taxon>Magnoliopsida</taxon>
        <taxon>eudicotyledons</taxon>
        <taxon>Gunneridae</taxon>
        <taxon>Pentapetalae</taxon>
        <taxon>rosids</taxon>
        <taxon>fabids</taxon>
        <taxon>Rosales</taxon>
        <taxon>Cannabaceae</taxon>
        <taxon>Parasponia</taxon>
    </lineage>
</organism>
<keyword evidence="2" id="KW-1185">Reference proteome</keyword>
<evidence type="ECO:0000313" key="2">
    <source>
        <dbReference type="Proteomes" id="UP000237105"/>
    </source>
</evidence>
<dbReference type="AlphaFoldDB" id="A0A2P5AQW2"/>
<evidence type="ECO:0000313" key="1">
    <source>
        <dbReference type="EMBL" id="PON38939.1"/>
    </source>
</evidence>
<accession>A0A2P5AQW2</accession>
<protein>
    <submittedName>
        <fullName evidence="1">Uncharacterized protein</fullName>
    </submittedName>
</protein>